<gene>
    <name evidence="1" type="ORF">MCOO_11150</name>
</gene>
<dbReference type="CDD" id="cd00657">
    <property type="entry name" value="Ferritin_like"/>
    <property type="match status" value="1"/>
</dbReference>
<organism evidence="1 2">
    <name type="scientific">Mycobacterium cookii</name>
    <dbReference type="NCBI Taxonomy" id="1775"/>
    <lineage>
        <taxon>Bacteria</taxon>
        <taxon>Bacillati</taxon>
        <taxon>Actinomycetota</taxon>
        <taxon>Actinomycetes</taxon>
        <taxon>Mycobacteriales</taxon>
        <taxon>Mycobacteriaceae</taxon>
        <taxon>Mycobacterium</taxon>
    </lineage>
</organism>
<evidence type="ECO:0008006" key="3">
    <source>
        <dbReference type="Google" id="ProtNLM"/>
    </source>
</evidence>
<reference evidence="1 2" key="1">
    <citation type="journal article" date="2019" name="Emerg. Microbes Infect.">
        <title>Comprehensive subspecies identification of 175 nontuberculous mycobacteria species based on 7547 genomic profiles.</title>
        <authorList>
            <person name="Matsumoto Y."/>
            <person name="Kinjo T."/>
            <person name="Motooka D."/>
            <person name="Nabeya D."/>
            <person name="Jung N."/>
            <person name="Uechi K."/>
            <person name="Horii T."/>
            <person name="Iida T."/>
            <person name="Fujita J."/>
            <person name="Nakamura S."/>
        </authorList>
    </citation>
    <scope>NUCLEOTIDE SEQUENCE [LARGE SCALE GENOMIC DNA]</scope>
    <source>
        <strain evidence="1 2">JCM 12404</strain>
    </source>
</reference>
<accession>A0A7I7KSM6</accession>
<dbReference type="EMBL" id="AP022569">
    <property type="protein sequence ID" value="BBX45100.1"/>
    <property type="molecule type" value="Genomic_DNA"/>
</dbReference>
<sequence>MTHGTTAKLIAQLRILHNLTNTEAQIATTRVAQARDDDVRAELMTNADNAHERSKLIAAALRDLGGVPDVITPALGRATALVKTVAEQVQPLAGALFSDLALEHQLLDRAIYLGELADAADHAATRQLAERLQQAHQETVKWINSVLADEAAGEPTAVRPTPVQMAVSRLTRVAYYPARWAAARIDDAAEALARTHTRVDTLADATLKSVTAGRDAGLGKAEQIASSKGARTTATTLHSTRAAAGGLTEAELPVKNYDSLTIDEVEAKVQKVTDSAALTALLRYEQNNKGRVGATTAIENQLAQASSTN</sequence>
<name>A0A7I7KSM6_9MYCO</name>
<evidence type="ECO:0000313" key="2">
    <source>
        <dbReference type="Proteomes" id="UP000465866"/>
    </source>
</evidence>
<dbReference type="AlphaFoldDB" id="A0A7I7KSM6"/>
<dbReference type="InterPro" id="IPR009078">
    <property type="entry name" value="Ferritin-like_SF"/>
</dbReference>
<dbReference type="Proteomes" id="UP000465866">
    <property type="component" value="Chromosome"/>
</dbReference>
<proteinExistence type="predicted"/>
<dbReference type="SUPFAM" id="SSF47240">
    <property type="entry name" value="Ferritin-like"/>
    <property type="match status" value="1"/>
</dbReference>
<dbReference type="RefSeq" id="WP_163775451.1">
    <property type="nucleotide sequence ID" value="NZ_AP022569.1"/>
</dbReference>
<dbReference type="KEGG" id="mcoo:MCOO_11150"/>
<protein>
    <recommendedName>
        <fullName evidence="3">Ferritin-like domain-containing protein</fullName>
    </recommendedName>
</protein>
<keyword evidence="2" id="KW-1185">Reference proteome</keyword>
<evidence type="ECO:0000313" key="1">
    <source>
        <dbReference type="EMBL" id="BBX45100.1"/>
    </source>
</evidence>